<reference evidence="1 2" key="1">
    <citation type="submission" date="2021-01" db="EMBL/GenBank/DDBJ databases">
        <title>Genomic Encyclopedia of Type Strains, Phase IV (KMG-IV): sequencing the most valuable type-strain genomes for metagenomic binning, comparative biology and taxonomic classification.</title>
        <authorList>
            <person name="Goeker M."/>
        </authorList>
    </citation>
    <scope>NUCLEOTIDE SEQUENCE [LARGE SCALE GENOMIC DNA]</scope>
    <source>
        <strain evidence="1 2">DSM 25890</strain>
    </source>
</reference>
<gene>
    <name evidence="1" type="ORF">JOC73_001599</name>
</gene>
<protein>
    <submittedName>
        <fullName evidence="1">Effector-binding domain-containing protein</fullName>
    </submittedName>
</protein>
<dbReference type="Gene3D" id="3.20.80.10">
    <property type="entry name" value="Regulatory factor, effector binding domain"/>
    <property type="match status" value="1"/>
</dbReference>
<evidence type="ECO:0000313" key="2">
    <source>
        <dbReference type="Proteomes" id="UP001314796"/>
    </source>
</evidence>
<proteinExistence type="predicted"/>
<dbReference type="Proteomes" id="UP001314796">
    <property type="component" value="Unassembled WGS sequence"/>
</dbReference>
<comment type="caution">
    <text evidence="1">The sequence shown here is derived from an EMBL/GenBank/DDBJ whole genome shotgun (WGS) entry which is preliminary data.</text>
</comment>
<dbReference type="RefSeq" id="WP_204401815.1">
    <property type="nucleotide sequence ID" value="NZ_JAFBEE010000009.1"/>
</dbReference>
<accession>A0ABS2NQ17</accession>
<keyword evidence="2" id="KW-1185">Reference proteome</keyword>
<organism evidence="1 2">
    <name type="scientific">Alkaliphilus hydrothermalis</name>
    <dbReference type="NCBI Taxonomy" id="1482730"/>
    <lineage>
        <taxon>Bacteria</taxon>
        <taxon>Bacillati</taxon>
        <taxon>Bacillota</taxon>
        <taxon>Clostridia</taxon>
        <taxon>Peptostreptococcales</taxon>
        <taxon>Natronincolaceae</taxon>
        <taxon>Alkaliphilus</taxon>
    </lineage>
</organism>
<dbReference type="InterPro" id="IPR011256">
    <property type="entry name" value="Reg_factor_effector_dom_sf"/>
</dbReference>
<name>A0ABS2NQ17_9FIRM</name>
<sequence length="158" mass="18093">MANIETGKELKMENVLSLRKKMTQGDIQQEMMKIGKFFEENGIKKNGPVVTATFAVEEVNGQQLLDMEILVPMDREVQLTGEYVLKKEFHLVNAVYARHQGNPNLLQSTYNEVMKYINENRLHQITMGYNVNVNEPQTIEEMDGMIVDIYIGVNPSIL</sequence>
<dbReference type="EMBL" id="JAFBEE010000009">
    <property type="protein sequence ID" value="MBM7615037.1"/>
    <property type="molecule type" value="Genomic_DNA"/>
</dbReference>
<evidence type="ECO:0000313" key="1">
    <source>
        <dbReference type="EMBL" id="MBM7615037.1"/>
    </source>
</evidence>